<dbReference type="EMBL" id="JBIMSN010000106">
    <property type="protein sequence ID" value="MFH5231282.1"/>
    <property type="molecule type" value="Genomic_DNA"/>
</dbReference>
<feature type="chain" id="PRO_5045033717" evidence="1">
    <location>
        <begin position="29"/>
        <end position="588"/>
    </location>
</feature>
<comment type="caution">
    <text evidence="3">The sequence shown here is derived from an EMBL/GenBank/DDBJ whole genome shotgun (WGS) entry which is preliminary data.</text>
</comment>
<evidence type="ECO:0000313" key="5">
    <source>
        <dbReference type="Proteomes" id="UP001609219"/>
    </source>
</evidence>
<evidence type="ECO:0000313" key="2">
    <source>
        <dbReference type="EMBL" id="MFH5231282.1"/>
    </source>
</evidence>
<dbReference type="Proteomes" id="UP001609219">
    <property type="component" value="Unassembled WGS sequence"/>
</dbReference>
<evidence type="ECO:0000313" key="4">
    <source>
        <dbReference type="Proteomes" id="UP001609176"/>
    </source>
</evidence>
<accession>A0ABW7KJ54</accession>
<protein>
    <submittedName>
        <fullName evidence="3">Uncharacterized protein</fullName>
    </submittedName>
</protein>
<sequence length="588" mass="63155">MSAGRTRNRSVAAFVACLLGLSVVQVVAAPGVSAAPVSSATDRQERPVYSRDGIAVTYVSYLLPLPADAPAHPAECDRVGFLRYRVADGPTNSRDADHVVVQQQGLGGGAINSDGVSFNTVNSARNLGTDIEYWALSRRSACLDEKFGFDVALRTGNYLDAVDYYFNGKELDGQKFPGFKQSHDLQVTDWMGIERIVRDQYEIMLAELPEQAERQQKFVCTGISLGGLVTGMFADWDFDGNAATNDDAGFNQCAAFAAQDTMITSDPVAIQNTPFFRDVTDVIVGTANGVLQTGFRAGVLPRTLGPAPVIGTKAFLIYRLAGLAAHLEPDAESQLLSHLPHDLEVDLTLNTLFAPTWSSFVTNGADGSGTIRDFRFTNDALLGVFIDNNSSNFSLLQQGIGALDGGPVQDKSFPNPGEVTQIPLLGTYLRLSAGSQKRVAPTDRTVLYTWRNYDDVRGVPFTAPNHEVADIRDVARQLATGGPTAYWETYFPSRVVVDIGAGFGGARSGEMVNLRYDNMSRTKPNFAAFAGDGSIGGTAGVLFPAPMLSQVNTLPGYNHIDTIGAAAIQNNGQPDYSGQYLAEFIKGL</sequence>
<dbReference type="EMBL" id="JBIMSP010000003">
    <property type="protein sequence ID" value="MFH5240947.1"/>
    <property type="molecule type" value="Genomic_DNA"/>
</dbReference>
<proteinExistence type="predicted"/>
<feature type="signal peptide" evidence="1">
    <location>
        <begin position="1"/>
        <end position="28"/>
    </location>
</feature>
<dbReference type="RefSeq" id="WP_395123498.1">
    <property type="nucleotide sequence ID" value="NZ_JBIMSN010000106.1"/>
</dbReference>
<evidence type="ECO:0000313" key="3">
    <source>
        <dbReference type="EMBL" id="MFH5240947.1"/>
    </source>
</evidence>
<keyword evidence="1" id="KW-0732">Signal</keyword>
<keyword evidence="5" id="KW-1185">Reference proteome</keyword>
<dbReference type="Proteomes" id="UP001609176">
    <property type="component" value="Unassembled WGS sequence"/>
</dbReference>
<name>A0ABW7KJ54_9NOCA</name>
<gene>
    <name evidence="3" type="ORF">ACHIPV_03500</name>
    <name evidence="2" type="ORF">ACHIRB_22330</name>
</gene>
<evidence type="ECO:0000256" key="1">
    <source>
        <dbReference type="SAM" id="SignalP"/>
    </source>
</evidence>
<reference evidence="4 5" key="1">
    <citation type="submission" date="2024-10" db="EMBL/GenBank/DDBJ databases">
        <authorList>
            <person name="Riesco R."/>
        </authorList>
    </citation>
    <scope>NUCLEOTIDE SEQUENCE [LARGE SCALE GENOMIC DNA]</scope>
    <source>
        <strain evidence="3 4">NCIMB 15448</strain>
        <strain evidence="2 5">NCIMB 15450</strain>
    </source>
</reference>
<organism evidence="3 4">
    <name type="scientific">Antrihabitans spumae</name>
    <dbReference type="NCBI Taxonomy" id="3373370"/>
    <lineage>
        <taxon>Bacteria</taxon>
        <taxon>Bacillati</taxon>
        <taxon>Actinomycetota</taxon>
        <taxon>Actinomycetes</taxon>
        <taxon>Mycobacteriales</taxon>
        <taxon>Nocardiaceae</taxon>
        <taxon>Antrihabitans</taxon>
    </lineage>
</organism>